<evidence type="ECO:0000256" key="3">
    <source>
        <dbReference type="ARBA" id="ARBA00006880"/>
    </source>
</evidence>
<dbReference type="GO" id="GO:0016798">
    <property type="term" value="F:hydrolase activity, acting on glycosyl bonds"/>
    <property type="evidence" value="ECO:0007669"/>
    <property type="project" value="UniProtKB-KW"/>
</dbReference>
<dbReference type="EMBL" id="JAFNAA010000001">
    <property type="protein sequence ID" value="MBO1106739.1"/>
    <property type="molecule type" value="Genomic_DNA"/>
</dbReference>
<evidence type="ECO:0000313" key="13">
    <source>
        <dbReference type="Proteomes" id="UP000664658"/>
    </source>
</evidence>
<dbReference type="Gene3D" id="1.10.530.10">
    <property type="match status" value="1"/>
</dbReference>
<comment type="similarity">
    <text evidence="4">In the C-terminal section; belongs to the glycosyl hydrolase 73 family.</text>
</comment>
<dbReference type="Pfam" id="PF10135">
    <property type="entry name" value="Rod-binding"/>
    <property type="match status" value="1"/>
</dbReference>
<evidence type="ECO:0000256" key="11">
    <source>
        <dbReference type="ARBA" id="ARBA00030835"/>
    </source>
</evidence>
<accession>A0A1A9AVT8</accession>
<comment type="subcellular location">
    <subcellularLocation>
        <location evidence="2">Periplasm</location>
    </subcellularLocation>
</comment>
<keyword evidence="12" id="KW-0282">Flagellum</keyword>
<evidence type="ECO:0000256" key="9">
    <source>
        <dbReference type="ARBA" id="ARBA00023295"/>
    </source>
</evidence>
<sequence length="322" mass="35112">MDSGFVDASTYHDLNSLSRMREAALKNDKDALRAAANQFEATFMRQMLKSMRDANSAFKSEDSPFNSPSADFYQQMYDEELAAELSRKGSLGLADLLVTQLGGKDAKHEGNSAAPVAQAGGDLLSELRLRKNKSSGLHQPDPVTGIASHRKTRSVGTDDNLPDAPEDGFSSAQEFVATLFPHALKAAKKLGTTPAILIAQAALETGWGKSIIQNAAGSSNNLFNIKAGKSWDGDKVTVRTLEYFDGTAVNVTSPFRAYDSFADSFEDYVRFLQENGRYAQALKQAANPENYISHLQKAGYATDPRYANKVISILRRVQSLLE</sequence>
<evidence type="ECO:0000256" key="5">
    <source>
        <dbReference type="ARBA" id="ARBA00013433"/>
    </source>
</evidence>
<keyword evidence="6" id="KW-0574">Periplasm</keyword>
<gene>
    <name evidence="12" type="primary">flgJ</name>
    <name evidence="12" type="ORF">J2R62_00635</name>
</gene>
<evidence type="ECO:0000256" key="7">
    <source>
        <dbReference type="ARBA" id="ARBA00022795"/>
    </source>
</evidence>
<dbReference type="GO" id="GO:0071973">
    <property type="term" value="P:bacterial-type flagellum-dependent cell motility"/>
    <property type="evidence" value="ECO:0007669"/>
    <property type="project" value="TreeGrafter"/>
</dbReference>
<dbReference type="GO" id="GO:0044780">
    <property type="term" value="P:bacterial-type flagellum assembly"/>
    <property type="evidence" value="ECO:0007669"/>
    <property type="project" value="InterPro"/>
</dbReference>
<evidence type="ECO:0000256" key="2">
    <source>
        <dbReference type="ARBA" id="ARBA00004418"/>
    </source>
</evidence>
<dbReference type="RefSeq" id="WP_039045253.1">
    <property type="nucleotide sequence ID" value="NZ_CP027852.1"/>
</dbReference>
<evidence type="ECO:0000256" key="10">
    <source>
        <dbReference type="ARBA" id="ARBA00023316"/>
    </source>
</evidence>
<dbReference type="GO" id="GO:0042597">
    <property type="term" value="C:periplasmic space"/>
    <property type="evidence" value="ECO:0007669"/>
    <property type="project" value="UniProtKB-SubCell"/>
</dbReference>
<dbReference type="InterPro" id="IPR013377">
    <property type="entry name" value="FlgJ"/>
</dbReference>
<dbReference type="Proteomes" id="UP000664658">
    <property type="component" value="Unassembled WGS sequence"/>
</dbReference>
<keyword evidence="10" id="KW-0961">Cell wall biogenesis/degradation</keyword>
<proteinExistence type="inferred from homology"/>
<dbReference type="PANTHER" id="PTHR33308">
    <property type="entry name" value="PEPTIDOGLYCAN HYDROLASE FLGJ"/>
    <property type="match status" value="1"/>
</dbReference>
<dbReference type="InterPro" id="IPR051056">
    <property type="entry name" value="Glycosyl_Hydrolase_73"/>
</dbReference>
<dbReference type="GO" id="GO:0004040">
    <property type="term" value="F:amidase activity"/>
    <property type="evidence" value="ECO:0007669"/>
    <property type="project" value="InterPro"/>
</dbReference>
<dbReference type="GO" id="GO:0071555">
    <property type="term" value="P:cell wall organization"/>
    <property type="evidence" value="ECO:0007669"/>
    <property type="project" value="UniProtKB-KW"/>
</dbReference>
<comment type="caution">
    <text evidence="12">The sequence shown here is derived from an EMBL/GenBank/DDBJ whole genome shotgun (WGS) entry which is preliminary data.</text>
</comment>
<comment type="similarity">
    <text evidence="3">In the N-terminal section; belongs to the FlgJ family.</text>
</comment>
<protein>
    <recommendedName>
        <fullName evidence="5">Peptidoglycan hydrolase FlgJ</fullName>
    </recommendedName>
    <alternativeName>
        <fullName evidence="11">Muramidase FlgJ</fullName>
    </alternativeName>
</protein>
<dbReference type="SMART" id="SM00047">
    <property type="entry name" value="LYZ2"/>
    <property type="match status" value="1"/>
</dbReference>
<keyword evidence="12" id="KW-0966">Cell projection</keyword>
<dbReference type="AlphaFoldDB" id="A0A1A9AVT8"/>
<name>A0A1A9AVT8_PLESH</name>
<evidence type="ECO:0000256" key="1">
    <source>
        <dbReference type="ARBA" id="ARBA00002954"/>
    </source>
</evidence>
<keyword evidence="12" id="KW-0969">Cilium</keyword>
<dbReference type="NCBIfam" id="TIGR02541">
    <property type="entry name" value="flagell_FlgJ"/>
    <property type="match status" value="1"/>
</dbReference>
<keyword evidence="8 12" id="KW-0378">Hydrolase</keyword>
<dbReference type="InterPro" id="IPR019301">
    <property type="entry name" value="Flagellar_prot_FlgJ_N"/>
</dbReference>
<evidence type="ECO:0000256" key="8">
    <source>
        <dbReference type="ARBA" id="ARBA00022801"/>
    </source>
</evidence>
<comment type="function">
    <text evidence="1">Flagellum-specific muramidase which hydrolyzes the peptidoglycan layer to assemble the rod structure in the periplasmic space.</text>
</comment>
<dbReference type="InterPro" id="IPR002901">
    <property type="entry name" value="MGlyc_endo_b_GlcNAc-like_dom"/>
</dbReference>
<dbReference type="Gene3D" id="2.10.70.40">
    <property type="entry name" value="peptidoglycan hydrolase"/>
    <property type="match status" value="1"/>
</dbReference>
<reference evidence="12" key="1">
    <citation type="submission" date="2021-03" db="EMBL/GenBank/DDBJ databases">
        <title>Plesiomonas shigelloides zfcc0051, isolated from zebrafish feces.</title>
        <authorList>
            <person name="Vanderhoek Z."/>
            <person name="Gaulke C."/>
        </authorList>
    </citation>
    <scope>NUCLEOTIDE SEQUENCE</scope>
    <source>
        <strain evidence="12">Zfcc0051</strain>
    </source>
</reference>
<organism evidence="12 13">
    <name type="scientific">Plesiomonas shigelloides</name>
    <name type="common">Aeromonas shigelloides</name>
    <dbReference type="NCBI Taxonomy" id="703"/>
    <lineage>
        <taxon>Bacteria</taxon>
        <taxon>Pseudomonadati</taxon>
        <taxon>Pseudomonadota</taxon>
        <taxon>Gammaproteobacteria</taxon>
        <taxon>Enterobacterales</taxon>
        <taxon>Enterobacteriaceae</taxon>
        <taxon>Plesiomonas</taxon>
    </lineage>
</organism>
<keyword evidence="9 12" id="KW-0326">Glycosidase</keyword>
<evidence type="ECO:0000313" key="12">
    <source>
        <dbReference type="EMBL" id="MBO1106739.1"/>
    </source>
</evidence>
<evidence type="ECO:0000256" key="4">
    <source>
        <dbReference type="ARBA" id="ARBA00007974"/>
    </source>
</evidence>
<dbReference type="Pfam" id="PF01832">
    <property type="entry name" value="Glucosaminidase"/>
    <property type="match status" value="1"/>
</dbReference>
<dbReference type="PRINTS" id="PR01002">
    <property type="entry name" value="FLGFLGJ"/>
</dbReference>
<keyword evidence="7" id="KW-1005">Bacterial flagellum biogenesis</keyword>
<evidence type="ECO:0000256" key="6">
    <source>
        <dbReference type="ARBA" id="ARBA00022764"/>
    </source>
</evidence>
<dbReference type="PANTHER" id="PTHR33308:SF9">
    <property type="entry name" value="PEPTIDOGLYCAN HYDROLASE FLGJ"/>
    <property type="match status" value="1"/>
</dbReference>
<dbReference type="KEGG" id="pshi:SAMEA2665130_0839"/>